<dbReference type="Pfam" id="PF00370">
    <property type="entry name" value="FGGY_N"/>
    <property type="match status" value="1"/>
</dbReference>
<dbReference type="InterPro" id="IPR050406">
    <property type="entry name" value="FGGY_Carb_Kinase"/>
</dbReference>
<reference evidence="5 6" key="1">
    <citation type="submission" date="2018-08" db="EMBL/GenBank/DDBJ databases">
        <title>Genomic Encyclopedia of Archaeal and Bacterial Type Strains, Phase II (KMG-II): from individual species to whole genera.</title>
        <authorList>
            <person name="Goeker M."/>
        </authorList>
    </citation>
    <scope>NUCLEOTIDE SEQUENCE [LARGE SCALE GENOMIC DNA]</scope>
    <source>
        <strain evidence="5 6">DSM 45791</strain>
    </source>
</reference>
<dbReference type="AlphaFoldDB" id="A0A3E0HPB1"/>
<dbReference type="EMBL" id="QUNO01000005">
    <property type="protein sequence ID" value="REH48237.1"/>
    <property type="molecule type" value="Genomic_DNA"/>
</dbReference>
<evidence type="ECO:0000313" key="6">
    <source>
        <dbReference type="Proteomes" id="UP000256269"/>
    </source>
</evidence>
<sequence length="403" mass="41504">MTAAGAVFGVEVGPDSVRVAVLGDNLTVLDHVQLRYPRGTLDPYAALDVVFAAVDRCVQLCATRQVPVRGMALAGSGDTLVGLDELDRPMTPVFVGPDPQTCALARRIGGSLRHTTGVTPHGGSPLVRLAWFAEHGPDLLTRVARWCELKDFVLSRLTARVLADTSCASAGGLLAVTEPEWSPKALELAGIGPTQLPPLADPTDQVPLVTEAAQLLALPALLPLVVGAAGLPLAALGLGATTPGTAALWLGSRLVLAVLTNRPVSSDLLFTQRLADGVWAVGVDLTDGHSPPAIRVDGLGRLLVAAREALEAAGAGIRRVRIDPAALKVPMAAEVVATALGVPAEITPDEPAAAVGAALLAARTLGLTPGIEAAARTRPAVRIVLPDPQLSAAERQRLSGTTR</sequence>
<dbReference type="PANTHER" id="PTHR43095:SF2">
    <property type="entry name" value="GLUCONOKINASE"/>
    <property type="match status" value="1"/>
</dbReference>
<dbReference type="SUPFAM" id="SSF53067">
    <property type="entry name" value="Actin-like ATPase domain"/>
    <property type="match status" value="2"/>
</dbReference>
<dbReference type="GO" id="GO:0005975">
    <property type="term" value="P:carbohydrate metabolic process"/>
    <property type="evidence" value="ECO:0007669"/>
    <property type="project" value="InterPro"/>
</dbReference>
<keyword evidence="3 5" id="KW-0418">Kinase</keyword>
<dbReference type="RefSeq" id="WP_170217550.1">
    <property type="nucleotide sequence ID" value="NZ_CP144375.1"/>
</dbReference>
<dbReference type="Gene3D" id="3.30.420.40">
    <property type="match status" value="2"/>
</dbReference>
<dbReference type="PANTHER" id="PTHR43095">
    <property type="entry name" value="SUGAR KINASE"/>
    <property type="match status" value="1"/>
</dbReference>
<evidence type="ECO:0000256" key="2">
    <source>
        <dbReference type="ARBA" id="ARBA00022679"/>
    </source>
</evidence>
<dbReference type="GO" id="GO:0016301">
    <property type="term" value="F:kinase activity"/>
    <property type="evidence" value="ECO:0007669"/>
    <property type="project" value="UniProtKB-KW"/>
</dbReference>
<evidence type="ECO:0000259" key="4">
    <source>
        <dbReference type="Pfam" id="PF00370"/>
    </source>
</evidence>
<dbReference type="InterPro" id="IPR018484">
    <property type="entry name" value="FGGY_N"/>
</dbReference>
<evidence type="ECO:0000256" key="3">
    <source>
        <dbReference type="ARBA" id="ARBA00022777"/>
    </source>
</evidence>
<evidence type="ECO:0000256" key="1">
    <source>
        <dbReference type="ARBA" id="ARBA00009156"/>
    </source>
</evidence>
<proteinExistence type="inferred from homology"/>
<gene>
    <name evidence="5" type="ORF">BCF44_10595</name>
</gene>
<dbReference type="InterPro" id="IPR043129">
    <property type="entry name" value="ATPase_NBD"/>
</dbReference>
<dbReference type="Proteomes" id="UP000256269">
    <property type="component" value="Unassembled WGS sequence"/>
</dbReference>
<keyword evidence="2" id="KW-0808">Transferase</keyword>
<comment type="similarity">
    <text evidence="1">Belongs to the FGGY kinase family.</text>
</comment>
<protein>
    <submittedName>
        <fullName evidence="5">Gluconokinase</fullName>
    </submittedName>
</protein>
<name>A0A3E0HPB1_9PSEU</name>
<comment type="caution">
    <text evidence="5">The sequence shown here is derived from an EMBL/GenBank/DDBJ whole genome shotgun (WGS) entry which is preliminary data.</text>
</comment>
<accession>A0A3E0HPB1</accession>
<organism evidence="5 6">
    <name type="scientific">Kutzneria buriramensis</name>
    <dbReference type="NCBI Taxonomy" id="1045776"/>
    <lineage>
        <taxon>Bacteria</taxon>
        <taxon>Bacillati</taxon>
        <taxon>Actinomycetota</taxon>
        <taxon>Actinomycetes</taxon>
        <taxon>Pseudonocardiales</taxon>
        <taxon>Pseudonocardiaceae</taxon>
        <taxon>Kutzneria</taxon>
    </lineage>
</organism>
<evidence type="ECO:0000313" key="5">
    <source>
        <dbReference type="EMBL" id="REH48237.1"/>
    </source>
</evidence>
<keyword evidence="6" id="KW-1185">Reference proteome</keyword>
<feature type="domain" description="Carbohydrate kinase FGGY N-terminal" evidence="4">
    <location>
        <begin position="8"/>
        <end position="237"/>
    </location>
</feature>